<evidence type="ECO:0000313" key="3">
    <source>
        <dbReference type="EMBL" id="MBI3127790.1"/>
    </source>
</evidence>
<dbReference type="Pfam" id="PF00378">
    <property type="entry name" value="ECH_1"/>
    <property type="match status" value="1"/>
</dbReference>
<dbReference type="GO" id="GO:0016829">
    <property type="term" value="F:lyase activity"/>
    <property type="evidence" value="ECO:0007669"/>
    <property type="project" value="UniProtKB-KW"/>
</dbReference>
<dbReference type="EMBL" id="JACPUR010000019">
    <property type="protein sequence ID" value="MBI3127790.1"/>
    <property type="molecule type" value="Genomic_DNA"/>
</dbReference>
<dbReference type="AlphaFoldDB" id="A0A932I0Q7"/>
<dbReference type="Gene3D" id="1.10.12.10">
    <property type="entry name" value="Lyase 2-enoyl-coa Hydratase, Chain A, domain 2"/>
    <property type="match status" value="1"/>
</dbReference>
<evidence type="ECO:0000313" key="4">
    <source>
        <dbReference type="Proteomes" id="UP000782312"/>
    </source>
</evidence>
<evidence type="ECO:0000256" key="1">
    <source>
        <dbReference type="ARBA" id="ARBA00005254"/>
    </source>
</evidence>
<dbReference type="InterPro" id="IPR029045">
    <property type="entry name" value="ClpP/crotonase-like_dom_sf"/>
</dbReference>
<dbReference type="PANTHER" id="PTHR11941">
    <property type="entry name" value="ENOYL-COA HYDRATASE-RELATED"/>
    <property type="match status" value="1"/>
</dbReference>
<dbReference type="FunFam" id="3.90.226.10:FF:000009">
    <property type="entry name" value="Carnitinyl-CoA dehydratase"/>
    <property type="match status" value="1"/>
</dbReference>
<dbReference type="InterPro" id="IPR014748">
    <property type="entry name" value="Enoyl-CoA_hydra_C"/>
</dbReference>
<comment type="similarity">
    <text evidence="1">Belongs to the enoyl-CoA hydratase/isomerase family.</text>
</comment>
<sequence>MRAFKEIRYEEADGLATVTLDRPERLNALGMNMAGELRALSLALAEEKGVRAVILTGGGRAFSTGRDLKESAAHTKEEADRFQLTGMEAVTLWERLPMPTLAAINGPCFGFGMEIALACDMRLAAEDAVLCFPECALGIFPGAGGTVRLPRLLAPGLAAELIYTAKRFDGREAERIGFVNRAHPKERLMEEARALAGQIRDNGPLGVRAAKKVIQNAAEMALPQAIEFSNALRLPLNYTRDFAEALAAFREKRKPVFRGE</sequence>
<dbReference type="Gene3D" id="3.90.226.10">
    <property type="entry name" value="2-enoyl-CoA Hydratase, Chain A, domain 1"/>
    <property type="match status" value="1"/>
</dbReference>
<name>A0A932I0Q7_UNCTE</name>
<gene>
    <name evidence="3" type="ORF">HYZ11_09320</name>
</gene>
<organism evidence="3 4">
    <name type="scientific">Tectimicrobiota bacterium</name>
    <dbReference type="NCBI Taxonomy" id="2528274"/>
    <lineage>
        <taxon>Bacteria</taxon>
        <taxon>Pseudomonadati</taxon>
        <taxon>Nitrospinota/Tectimicrobiota group</taxon>
        <taxon>Candidatus Tectimicrobiota</taxon>
    </lineage>
</organism>
<accession>A0A932I0Q7</accession>
<comment type="caution">
    <text evidence="3">The sequence shown here is derived from an EMBL/GenBank/DDBJ whole genome shotgun (WGS) entry which is preliminary data.</text>
</comment>
<dbReference type="SUPFAM" id="SSF52096">
    <property type="entry name" value="ClpP/crotonase"/>
    <property type="match status" value="1"/>
</dbReference>
<keyword evidence="2" id="KW-0456">Lyase</keyword>
<dbReference type="InterPro" id="IPR001753">
    <property type="entry name" value="Enoyl-CoA_hydra/iso"/>
</dbReference>
<dbReference type="GO" id="GO:0006635">
    <property type="term" value="P:fatty acid beta-oxidation"/>
    <property type="evidence" value="ECO:0007669"/>
    <property type="project" value="TreeGrafter"/>
</dbReference>
<evidence type="ECO:0000256" key="2">
    <source>
        <dbReference type="ARBA" id="ARBA00023239"/>
    </source>
</evidence>
<dbReference type="PANTHER" id="PTHR11941:SF54">
    <property type="entry name" value="ENOYL-COA HYDRATASE, MITOCHONDRIAL"/>
    <property type="match status" value="1"/>
</dbReference>
<protein>
    <submittedName>
        <fullName evidence="3">Enoyl-CoA hydratase/isomerase family protein</fullName>
    </submittedName>
</protein>
<dbReference type="CDD" id="cd06558">
    <property type="entry name" value="crotonase-like"/>
    <property type="match status" value="1"/>
</dbReference>
<proteinExistence type="inferred from homology"/>
<reference evidence="3" key="1">
    <citation type="submission" date="2020-07" db="EMBL/GenBank/DDBJ databases">
        <title>Huge and variable diversity of episymbiotic CPR bacteria and DPANN archaea in groundwater ecosystems.</title>
        <authorList>
            <person name="He C.Y."/>
            <person name="Keren R."/>
            <person name="Whittaker M."/>
            <person name="Farag I.F."/>
            <person name="Doudna J."/>
            <person name="Cate J.H.D."/>
            <person name="Banfield J.F."/>
        </authorList>
    </citation>
    <scope>NUCLEOTIDE SEQUENCE</scope>
    <source>
        <strain evidence="3">NC_groundwater_763_Ag_S-0.2um_68_21</strain>
    </source>
</reference>
<dbReference type="Proteomes" id="UP000782312">
    <property type="component" value="Unassembled WGS sequence"/>
</dbReference>